<accession>A0ABS6V625</accession>
<keyword evidence="11" id="KW-1185">Reference proteome</keyword>
<evidence type="ECO:0000256" key="5">
    <source>
        <dbReference type="ARBA" id="ARBA00022833"/>
    </source>
</evidence>
<comment type="caution">
    <text evidence="10">The sequence shown here is derived from an EMBL/GenBank/DDBJ whole genome shotgun (WGS) entry which is preliminary data.</text>
</comment>
<evidence type="ECO:0000313" key="10">
    <source>
        <dbReference type="EMBL" id="MBW0145002.1"/>
    </source>
</evidence>
<dbReference type="Proteomes" id="UP000698028">
    <property type="component" value="Unassembled WGS sequence"/>
</dbReference>
<dbReference type="CDD" id="cd08662">
    <property type="entry name" value="M13"/>
    <property type="match status" value="1"/>
</dbReference>
<keyword evidence="5" id="KW-0862">Zinc</keyword>
<evidence type="ECO:0000256" key="1">
    <source>
        <dbReference type="ARBA" id="ARBA00001947"/>
    </source>
</evidence>
<evidence type="ECO:0000256" key="6">
    <source>
        <dbReference type="ARBA" id="ARBA00023049"/>
    </source>
</evidence>
<evidence type="ECO:0000256" key="2">
    <source>
        <dbReference type="ARBA" id="ARBA00022670"/>
    </source>
</evidence>
<gene>
    <name evidence="10" type="ORF">KTQ36_06790</name>
</gene>
<keyword evidence="6" id="KW-0482">Metalloprotease</keyword>
<proteinExistence type="predicted"/>
<dbReference type="Pfam" id="PF01431">
    <property type="entry name" value="Peptidase_M13"/>
    <property type="match status" value="1"/>
</dbReference>
<feature type="chain" id="PRO_5045644228" evidence="7">
    <location>
        <begin position="19"/>
        <end position="695"/>
    </location>
</feature>
<keyword evidence="4" id="KW-0378">Hydrolase</keyword>
<dbReference type="InterPro" id="IPR000718">
    <property type="entry name" value="Peptidase_M13"/>
</dbReference>
<dbReference type="InterPro" id="IPR018497">
    <property type="entry name" value="Peptidase_M13_C"/>
</dbReference>
<feature type="signal peptide" evidence="7">
    <location>
        <begin position="1"/>
        <end position="18"/>
    </location>
</feature>
<dbReference type="PANTHER" id="PTHR11733:SF167">
    <property type="entry name" value="FI17812P1-RELATED"/>
    <property type="match status" value="1"/>
</dbReference>
<sequence length="695" mass="77218">MTRFLPVLLAGTALSACATTYDSATATTAEIETENEVVEQLSDDPAGQAELGNYGFDIAGMDSSVDAGDDFYAYANGVWAANTEIPDDKTNYGMFTALSDLSEERTQGIIDEMIADPSSRVGIAYRAYVDTDTIDAKGLAPIQPILDKIDAIESFDDYARVMAELDIIGIGGKPFGVFVGQDRGNSERYLTSVYQSGTSLPDRDYYLDLENERFAKVREALVDTGAKLLTMIGEDNARARAEAMLAFETELAKIHWDRNKLSDSEATYNLSSFAELKALAPEFDWDTYVAVNMPGKSVDELNIGTPDSIAAGVKLAAEADLQVLKDKARLSAITGYSSVLPTEVDDTVFAFQSVLTGQPSQRERWKRGVSFVSGNLRDDLGKVYAERYFPAETKAEMQKLVDNVVVAMRDRILTADWMAEPTKAQAIDKLNRFTVKIGYPDKWMDYDGLTMVEGDAFGNAVRANEWGHWDSVNRLGGPIQRWRWGMAPMTVNAYANFGMMEIVFPASILQAPFFDPNADAAYNYGGIGAVIGHEISHHFDDQGAKYDSNGNLNNWWTEEDYANFEARGKALIEQYNTYEIFPGEYVDGEFTLGENIGDLAGLSIAYDAYRASLGGEEAPVLDGLTGDQRFFLGWAQVWRRNYRDEELKNRLKTDSHSPSIQRTWVVRNMDAWYDAFSVDADDAMYLPPEERVTVW</sequence>
<keyword evidence="2" id="KW-0645">Protease</keyword>
<dbReference type="PROSITE" id="PS51257">
    <property type="entry name" value="PROKAR_LIPOPROTEIN"/>
    <property type="match status" value="1"/>
</dbReference>
<reference evidence="10 11" key="1">
    <citation type="submission" date="2021-07" db="EMBL/GenBank/DDBJ databases">
        <title>The draft genome sequence of Sphingomicrobium sp. B8.</title>
        <authorList>
            <person name="Mu L."/>
        </authorList>
    </citation>
    <scope>NUCLEOTIDE SEQUENCE [LARGE SCALE GENOMIC DNA]</scope>
    <source>
        <strain evidence="10 11">B8</strain>
    </source>
</reference>
<evidence type="ECO:0000256" key="4">
    <source>
        <dbReference type="ARBA" id="ARBA00022801"/>
    </source>
</evidence>
<organism evidence="10 11">
    <name type="scientific">Sphingomicrobium clamense</name>
    <dbReference type="NCBI Taxonomy" id="2851013"/>
    <lineage>
        <taxon>Bacteria</taxon>
        <taxon>Pseudomonadati</taxon>
        <taxon>Pseudomonadota</taxon>
        <taxon>Alphaproteobacteria</taxon>
        <taxon>Sphingomonadales</taxon>
        <taxon>Sphingomonadaceae</taxon>
        <taxon>Sphingomicrobium</taxon>
    </lineage>
</organism>
<dbReference type="PROSITE" id="PS51885">
    <property type="entry name" value="NEPRILYSIN"/>
    <property type="match status" value="1"/>
</dbReference>
<evidence type="ECO:0000259" key="9">
    <source>
        <dbReference type="Pfam" id="PF05649"/>
    </source>
</evidence>
<dbReference type="InterPro" id="IPR008753">
    <property type="entry name" value="Peptidase_M13_N"/>
</dbReference>
<dbReference type="PANTHER" id="PTHR11733">
    <property type="entry name" value="ZINC METALLOPROTEASE FAMILY M13 NEPRILYSIN-RELATED"/>
    <property type="match status" value="1"/>
</dbReference>
<comment type="cofactor">
    <cofactor evidence="1">
        <name>Zn(2+)</name>
        <dbReference type="ChEBI" id="CHEBI:29105"/>
    </cofactor>
</comment>
<dbReference type="RefSeq" id="WP_218632946.1">
    <property type="nucleotide sequence ID" value="NZ_JAHVAH010000001.1"/>
</dbReference>
<evidence type="ECO:0000256" key="3">
    <source>
        <dbReference type="ARBA" id="ARBA00022723"/>
    </source>
</evidence>
<dbReference type="EMBL" id="JAHVAH010000001">
    <property type="protein sequence ID" value="MBW0145002.1"/>
    <property type="molecule type" value="Genomic_DNA"/>
</dbReference>
<feature type="domain" description="Peptidase M13 C-terminal" evidence="8">
    <location>
        <begin position="492"/>
        <end position="692"/>
    </location>
</feature>
<name>A0ABS6V625_9SPHN</name>
<evidence type="ECO:0000256" key="7">
    <source>
        <dbReference type="SAM" id="SignalP"/>
    </source>
</evidence>
<keyword evidence="7" id="KW-0732">Signal</keyword>
<evidence type="ECO:0000259" key="8">
    <source>
        <dbReference type="Pfam" id="PF01431"/>
    </source>
</evidence>
<dbReference type="Pfam" id="PF05649">
    <property type="entry name" value="Peptidase_M13_N"/>
    <property type="match status" value="1"/>
</dbReference>
<feature type="domain" description="Peptidase M13 N-terminal" evidence="9">
    <location>
        <begin position="68"/>
        <end position="440"/>
    </location>
</feature>
<keyword evidence="3" id="KW-0479">Metal-binding</keyword>
<evidence type="ECO:0000313" key="11">
    <source>
        <dbReference type="Proteomes" id="UP000698028"/>
    </source>
</evidence>
<protein>
    <submittedName>
        <fullName evidence="10">M13 family metallopeptidase</fullName>
    </submittedName>
</protein>